<name>A0A7T7UWH1_9FLAO</name>
<organism evidence="2 3">
    <name type="scientific">Elizabethkingia bruuniana</name>
    <dbReference type="NCBI Taxonomy" id="1756149"/>
    <lineage>
        <taxon>Bacteria</taxon>
        <taxon>Pseudomonadati</taxon>
        <taxon>Bacteroidota</taxon>
        <taxon>Flavobacteriia</taxon>
        <taxon>Flavobacteriales</taxon>
        <taxon>Weeksellaceae</taxon>
        <taxon>Elizabethkingia</taxon>
    </lineage>
</organism>
<proteinExistence type="predicted"/>
<feature type="chain" id="PRO_5032794166" evidence="1">
    <location>
        <begin position="19"/>
        <end position="182"/>
    </location>
</feature>
<evidence type="ECO:0000256" key="1">
    <source>
        <dbReference type="SAM" id="SignalP"/>
    </source>
</evidence>
<evidence type="ECO:0000313" key="3">
    <source>
        <dbReference type="Proteomes" id="UP000595426"/>
    </source>
</evidence>
<evidence type="ECO:0000313" key="2">
    <source>
        <dbReference type="EMBL" id="QQN57482.1"/>
    </source>
</evidence>
<protein>
    <submittedName>
        <fullName evidence="2">DUF4468 domain-containing protein</fullName>
    </submittedName>
</protein>
<reference evidence="2 3" key="1">
    <citation type="submission" date="2020-12" db="EMBL/GenBank/DDBJ databases">
        <title>FDA dAtabase for Regulatory Grade micrObial Sequences (FDA-ARGOS): Supporting development and validation of Infectious Disease Dx tests.</title>
        <authorList>
            <person name="Kerrigan L."/>
            <person name="Long C."/>
            <person name="Tallon L."/>
            <person name="Sadzewicz L."/>
            <person name="Zhao X."/>
            <person name="Boylan J."/>
            <person name="Ott S."/>
            <person name="Bowen H."/>
            <person name="Vavikolanu K."/>
            <person name="Mehta A."/>
            <person name="Aluvathingal J."/>
            <person name="Nadendla S."/>
            <person name="Yan Y."/>
            <person name="Sichtig H."/>
        </authorList>
    </citation>
    <scope>NUCLEOTIDE SEQUENCE [LARGE SCALE GENOMIC DNA]</scope>
    <source>
        <strain evidence="2 3">FDAARGOS_1031</strain>
    </source>
</reference>
<gene>
    <name evidence="2" type="ORF">I6H88_13620</name>
</gene>
<feature type="signal peptide" evidence="1">
    <location>
        <begin position="1"/>
        <end position="18"/>
    </location>
</feature>
<accession>A0A7T7UWH1</accession>
<dbReference type="AlphaFoldDB" id="A0A7T7UWH1"/>
<dbReference type="EMBL" id="CP067018">
    <property type="protein sequence ID" value="QQN57482.1"/>
    <property type="molecule type" value="Genomic_DNA"/>
</dbReference>
<dbReference type="Proteomes" id="UP000595426">
    <property type="component" value="Chromosome"/>
</dbReference>
<sequence length="182" mass="21115">MNKIFTILALGIFSISTAQFKLTSSNYINEIDPSKNYVVYEFQGLSQKQIFDKVKMYIHSNFKYLKGDGYNEVEPGQIKLITNEDFIARKSLGMTFSYILNTTYELNFKDGKMMIKPYFNYINIPYGVNEQVYLTYNGSSNKSVFKKNGKIWLEDIGFKNAENTVNNFVIGLKESITKNEDW</sequence>
<keyword evidence="1" id="KW-0732">Signal</keyword>
<dbReference type="RefSeq" id="WP_034871302.1">
    <property type="nucleotide sequence ID" value="NZ_CP067018.1"/>
</dbReference>
<keyword evidence="3" id="KW-1185">Reference proteome</keyword>